<dbReference type="GeneID" id="95976430"/>
<dbReference type="PROSITE" id="PS50039">
    <property type="entry name" value="FORK_HEAD_3"/>
    <property type="match status" value="1"/>
</dbReference>
<feature type="region of interest" description="Disordered" evidence="4">
    <location>
        <begin position="357"/>
        <end position="440"/>
    </location>
</feature>
<dbReference type="InterPro" id="IPR050211">
    <property type="entry name" value="FOX_domain-containing"/>
</dbReference>
<dbReference type="Pfam" id="PF00250">
    <property type="entry name" value="Forkhead"/>
    <property type="match status" value="1"/>
</dbReference>
<evidence type="ECO:0000256" key="1">
    <source>
        <dbReference type="ARBA" id="ARBA00023125"/>
    </source>
</evidence>
<sequence>MASTRRQAPLHIYQDSSSSVEAALVSALRPFAADAPPHQHQSQYHNAQYQNYPPHPSVPSNGAISPRKPQRHSASPITAAPVFPLGKRSLNGNINLPLPVPSSFTDSPPKKAPGFIGAHYHAGLPRGLPQAQSLFTTFPSTLGSNMNNKENMYSGVDDASAYAAQYGYKAPGKRSFSDAVPLKDRSNKKARVEESQQFDFALPHPEEMPQVEDDGAKPSYSYAILIGMAILRAPNRRLTLAQIYKWISDNFKFYRASDSGWQNSIRHNLSLNKAFIKQERPKDDPGKGNYWAIEPGMEKQFMKDRPMRKFLPTTAAEPLSQASLPSSIVRPSTAPAVGQFTLAPSVKKMEAKIVDSSKFPEDHFSSDATIPGSDPAMQEDEQTDAIAMPPPSRALRSSPPPHIGSSPPPMSPPPSRNRHDTTPIGGPQTRSGGRKRKVAAMQDSGYYSSIESSAVRNPLRSVLTSEADNHVEHRRGGIKRGRAEEEIARIRSSSFDSPTKEKTIQQHGHKKKASVHFEFSSPKRPTSSNDAETSNEDNKADFPAPLTPAVVFKKPARPPPSASPNTNLRNHRNRMKALLGDSPGKWTPLQAGSWSPAFNLGSSPLKRSEMTWTNGDENEFWEDGYTALSKADVDDEDLTARGSPEKKRPRIDRAARSSDALASVTGPPRSAIKAHAPAVTGLFENFTPLMPTAGNVVRSNAFASPNPMLRSPVQLASPSKMPSFAVPSSNLHHDSGNAPEWLDLSLDSYFPSHNEGLFGLGLQNGDDDEEGFDLMAGFAPLGAKAAMENKKAQGSPIRKPGHRPSMSRSITSRF</sequence>
<proteinExistence type="predicted"/>
<feature type="compositionally biased region" description="Basic and acidic residues" evidence="4">
    <location>
        <begin position="467"/>
        <end position="489"/>
    </location>
</feature>
<dbReference type="CDD" id="cd00059">
    <property type="entry name" value="FH_FOX"/>
    <property type="match status" value="1"/>
</dbReference>
<dbReference type="SUPFAM" id="SSF46785">
    <property type="entry name" value="Winged helix' DNA-binding domain"/>
    <property type="match status" value="1"/>
</dbReference>
<dbReference type="Proteomes" id="UP001562354">
    <property type="component" value="Unassembled WGS sequence"/>
</dbReference>
<keyword evidence="2 3" id="KW-0539">Nucleus</keyword>
<dbReference type="PRINTS" id="PR00053">
    <property type="entry name" value="FORKHEAD"/>
</dbReference>
<comment type="subcellular location">
    <subcellularLocation>
        <location evidence="3">Nucleus</location>
    </subcellularLocation>
</comment>
<dbReference type="InterPro" id="IPR036390">
    <property type="entry name" value="WH_DNA-bd_sf"/>
</dbReference>
<dbReference type="EMBL" id="JBFMKM010000012">
    <property type="protein sequence ID" value="KAL1302314.1"/>
    <property type="molecule type" value="Genomic_DNA"/>
</dbReference>
<dbReference type="PANTHER" id="PTHR11829">
    <property type="entry name" value="FORKHEAD BOX PROTEIN"/>
    <property type="match status" value="1"/>
</dbReference>
<feature type="region of interest" description="Disordered" evidence="4">
    <location>
        <begin position="786"/>
        <end position="814"/>
    </location>
</feature>
<feature type="domain" description="Fork-head" evidence="5">
    <location>
        <begin position="217"/>
        <end position="312"/>
    </location>
</feature>
<feature type="compositionally biased region" description="Basic and acidic residues" evidence="4">
    <location>
        <begin position="643"/>
        <end position="656"/>
    </location>
</feature>
<dbReference type="InterPro" id="IPR036388">
    <property type="entry name" value="WH-like_DNA-bd_sf"/>
</dbReference>
<evidence type="ECO:0000313" key="6">
    <source>
        <dbReference type="EMBL" id="KAL1302314.1"/>
    </source>
</evidence>
<protein>
    <recommendedName>
        <fullName evidence="5">Fork-head domain-containing protein</fullName>
    </recommendedName>
</protein>
<feature type="region of interest" description="Disordered" evidence="4">
    <location>
        <begin position="51"/>
        <end position="76"/>
    </location>
</feature>
<evidence type="ECO:0000256" key="3">
    <source>
        <dbReference type="PROSITE-ProRule" id="PRU00089"/>
    </source>
</evidence>
<feature type="compositionally biased region" description="Polar residues" evidence="4">
    <location>
        <begin position="523"/>
        <end position="532"/>
    </location>
</feature>
<dbReference type="InterPro" id="IPR030456">
    <property type="entry name" value="TF_fork_head_CS_2"/>
</dbReference>
<keyword evidence="1 3" id="KW-0238">DNA-binding</keyword>
<evidence type="ECO:0000313" key="7">
    <source>
        <dbReference type="Proteomes" id="UP001562354"/>
    </source>
</evidence>
<dbReference type="RefSeq" id="XP_069198590.1">
    <property type="nucleotide sequence ID" value="XM_069342084.1"/>
</dbReference>
<evidence type="ECO:0000256" key="4">
    <source>
        <dbReference type="SAM" id="MobiDB-lite"/>
    </source>
</evidence>
<name>A0ABR3P8F9_9PEZI</name>
<gene>
    <name evidence="6" type="ORF">AAFC00_002728</name>
</gene>
<dbReference type="SMART" id="SM00339">
    <property type="entry name" value="FH"/>
    <property type="match status" value="1"/>
</dbReference>
<feature type="region of interest" description="Disordered" evidence="4">
    <location>
        <begin position="465"/>
        <end position="571"/>
    </location>
</feature>
<dbReference type="InterPro" id="IPR001766">
    <property type="entry name" value="Fork_head_dom"/>
</dbReference>
<comment type="caution">
    <text evidence="6">The sequence shown here is derived from an EMBL/GenBank/DDBJ whole genome shotgun (WGS) entry which is preliminary data.</text>
</comment>
<dbReference type="PANTHER" id="PTHR11829:SF343">
    <property type="entry name" value="FORK-HEAD DOMAIN-CONTAINING PROTEIN"/>
    <property type="match status" value="1"/>
</dbReference>
<accession>A0ABR3P8F9</accession>
<evidence type="ECO:0000259" key="5">
    <source>
        <dbReference type="PROSITE" id="PS50039"/>
    </source>
</evidence>
<feature type="region of interest" description="Disordered" evidence="4">
    <location>
        <begin position="635"/>
        <end position="669"/>
    </location>
</feature>
<keyword evidence="7" id="KW-1185">Reference proteome</keyword>
<feature type="compositionally biased region" description="Pro residues" evidence="4">
    <location>
        <begin position="388"/>
        <end position="415"/>
    </location>
</feature>
<organism evidence="6 7">
    <name type="scientific">Neodothiora populina</name>
    <dbReference type="NCBI Taxonomy" id="2781224"/>
    <lineage>
        <taxon>Eukaryota</taxon>
        <taxon>Fungi</taxon>
        <taxon>Dikarya</taxon>
        <taxon>Ascomycota</taxon>
        <taxon>Pezizomycotina</taxon>
        <taxon>Dothideomycetes</taxon>
        <taxon>Dothideomycetidae</taxon>
        <taxon>Dothideales</taxon>
        <taxon>Dothioraceae</taxon>
        <taxon>Neodothiora</taxon>
    </lineage>
</organism>
<dbReference type="Gene3D" id="1.10.10.10">
    <property type="entry name" value="Winged helix-like DNA-binding domain superfamily/Winged helix DNA-binding domain"/>
    <property type="match status" value="1"/>
</dbReference>
<feature type="DNA-binding region" description="Fork-head" evidence="3">
    <location>
        <begin position="217"/>
        <end position="312"/>
    </location>
</feature>
<reference evidence="6 7" key="1">
    <citation type="submission" date="2024-07" db="EMBL/GenBank/DDBJ databases">
        <title>Draft sequence of the Neodothiora populina.</title>
        <authorList>
            <person name="Drown D.D."/>
            <person name="Schuette U.S."/>
            <person name="Buechlein A.B."/>
            <person name="Rusch D.R."/>
            <person name="Winton L.W."/>
            <person name="Adams G.A."/>
        </authorList>
    </citation>
    <scope>NUCLEOTIDE SEQUENCE [LARGE SCALE GENOMIC DNA]</scope>
    <source>
        <strain evidence="6 7">CPC 39397</strain>
    </source>
</reference>
<dbReference type="PROSITE" id="PS00658">
    <property type="entry name" value="FORK_HEAD_2"/>
    <property type="match status" value="1"/>
</dbReference>
<evidence type="ECO:0000256" key="2">
    <source>
        <dbReference type="ARBA" id="ARBA00023242"/>
    </source>
</evidence>